<sequence>MIPSLSTIDAKSIGELTDLVAKQTKEIQFLFEGNIDADNIRANSITADLINVTQLSAITADLGVVTAGYIEGLVITGGVVRTSSSGERIELVNDTLSVYDYNGNLSISMIPTSTQTSLNVGSISIYDYQITGQSPKIQMTSNFSISQYTGVGYYTTIANSAGAIYLISGGSQPIYLNGTDVISSLSGKANVSHTHDFSSGITGKPTTLSGYGITSVDWSYLTGKPTTISGYGITDAYTKTQSDANYAAISHTHSWSAITTGKPTTLSGYGITDTYTSSTINSTFAVNLTYDSTTKNLKLFSNAGVALATVNIAGS</sequence>
<organism evidence="2">
    <name type="scientific">uncultured Caudovirales phage</name>
    <dbReference type="NCBI Taxonomy" id="2100421"/>
    <lineage>
        <taxon>Viruses</taxon>
        <taxon>Duplodnaviria</taxon>
        <taxon>Heunggongvirae</taxon>
        <taxon>Uroviricota</taxon>
        <taxon>Caudoviricetes</taxon>
        <taxon>Peduoviridae</taxon>
        <taxon>Maltschvirus</taxon>
        <taxon>Maltschvirus maltsch</taxon>
    </lineage>
</organism>
<dbReference type="EMBL" id="LR798245">
    <property type="protein sequence ID" value="CAB5217052.1"/>
    <property type="molecule type" value="Genomic_DNA"/>
</dbReference>
<protein>
    <submittedName>
        <fullName evidence="2">Uncharacterized protein</fullName>
    </submittedName>
</protein>
<name>A0A6J7WIR3_9CAUD</name>
<dbReference type="EMBL" id="LR796223">
    <property type="protein sequence ID" value="CAB4127966.1"/>
    <property type="molecule type" value="Genomic_DNA"/>
</dbReference>
<evidence type="ECO:0000313" key="1">
    <source>
        <dbReference type="EMBL" id="CAB4127966.1"/>
    </source>
</evidence>
<proteinExistence type="predicted"/>
<evidence type="ECO:0000313" key="2">
    <source>
        <dbReference type="EMBL" id="CAB5217052.1"/>
    </source>
</evidence>
<accession>A0A6J7WIR3</accession>
<gene>
    <name evidence="1" type="ORF">UFOVP103_9</name>
    <name evidence="2" type="ORF">UFOVP197_46</name>
</gene>
<reference evidence="2" key="1">
    <citation type="submission" date="2020-05" db="EMBL/GenBank/DDBJ databases">
        <authorList>
            <person name="Chiriac C."/>
            <person name="Salcher M."/>
            <person name="Ghai R."/>
            <person name="Kavagutti S V."/>
        </authorList>
    </citation>
    <scope>NUCLEOTIDE SEQUENCE</scope>
</reference>